<dbReference type="InterPro" id="IPR001752">
    <property type="entry name" value="Kinesin_motor_dom"/>
</dbReference>
<evidence type="ECO:0000256" key="1">
    <source>
        <dbReference type="ARBA" id="ARBA00004245"/>
    </source>
</evidence>
<dbReference type="Gene3D" id="3.40.850.10">
    <property type="entry name" value="Kinesin motor domain"/>
    <property type="match status" value="1"/>
</dbReference>
<dbReference type="EMBL" id="JNBS01001826">
    <property type="protein sequence ID" value="OQR99117.1"/>
    <property type="molecule type" value="Genomic_DNA"/>
</dbReference>
<keyword evidence="6 9" id="KW-0505">Motor protein</keyword>
<dbReference type="GO" id="GO:0008017">
    <property type="term" value="F:microtubule binding"/>
    <property type="evidence" value="ECO:0007669"/>
    <property type="project" value="InterPro"/>
</dbReference>
<evidence type="ECO:0000313" key="13">
    <source>
        <dbReference type="Proteomes" id="UP000243217"/>
    </source>
</evidence>
<evidence type="ECO:0000256" key="8">
    <source>
        <dbReference type="ARBA" id="ARBA00034704"/>
    </source>
</evidence>
<keyword evidence="3 10" id="KW-0493">Microtubule</keyword>
<dbReference type="GO" id="GO:0008574">
    <property type="term" value="F:plus-end-directed microtubule motor activity"/>
    <property type="evidence" value="ECO:0007669"/>
    <property type="project" value="TreeGrafter"/>
</dbReference>
<evidence type="ECO:0000259" key="11">
    <source>
        <dbReference type="PROSITE" id="PS50067"/>
    </source>
</evidence>
<dbReference type="PROSITE" id="PS00411">
    <property type="entry name" value="KINESIN_MOTOR_1"/>
    <property type="match status" value="1"/>
</dbReference>
<evidence type="ECO:0000256" key="4">
    <source>
        <dbReference type="ARBA" id="ARBA00022741"/>
    </source>
</evidence>
<dbReference type="AlphaFoldDB" id="A0A1V9ZMA9"/>
<keyword evidence="13" id="KW-1185">Reference proteome</keyword>
<dbReference type="GO" id="GO:0051231">
    <property type="term" value="P:spindle elongation"/>
    <property type="evidence" value="ECO:0007669"/>
    <property type="project" value="TreeGrafter"/>
</dbReference>
<dbReference type="PROSITE" id="PS50067">
    <property type="entry name" value="KINESIN_MOTOR_2"/>
    <property type="match status" value="1"/>
</dbReference>
<dbReference type="InterPro" id="IPR036961">
    <property type="entry name" value="Kinesin_motor_dom_sf"/>
</dbReference>
<organism evidence="12 13">
    <name type="scientific">Thraustotheca clavata</name>
    <dbReference type="NCBI Taxonomy" id="74557"/>
    <lineage>
        <taxon>Eukaryota</taxon>
        <taxon>Sar</taxon>
        <taxon>Stramenopiles</taxon>
        <taxon>Oomycota</taxon>
        <taxon>Saprolegniomycetes</taxon>
        <taxon>Saprolegniales</taxon>
        <taxon>Achlyaceae</taxon>
        <taxon>Thraustotheca</taxon>
    </lineage>
</organism>
<dbReference type="GO" id="GO:0007018">
    <property type="term" value="P:microtubule-based movement"/>
    <property type="evidence" value="ECO:0007669"/>
    <property type="project" value="InterPro"/>
</dbReference>
<evidence type="ECO:0000256" key="5">
    <source>
        <dbReference type="ARBA" id="ARBA00022840"/>
    </source>
</evidence>
<dbReference type="PANTHER" id="PTHR47970">
    <property type="entry name" value="KINESIN-LIKE PROTEIN KIF11"/>
    <property type="match status" value="1"/>
</dbReference>
<dbReference type="InterPro" id="IPR027417">
    <property type="entry name" value="P-loop_NTPase"/>
</dbReference>
<evidence type="ECO:0000256" key="7">
    <source>
        <dbReference type="ARBA" id="ARBA00023212"/>
    </source>
</evidence>
<proteinExistence type="inferred from homology"/>
<dbReference type="GO" id="GO:0005876">
    <property type="term" value="C:spindle microtubule"/>
    <property type="evidence" value="ECO:0007669"/>
    <property type="project" value="TreeGrafter"/>
</dbReference>
<protein>
    <recommendedName>
        <fullName evidence="10">Kinesin-like protein</fullName>
    </recommendedName>
</protein>
<dbReference type="InterPro" id="IPR019821">
    <property type="entry name" value="Kinesin_motor_CS"/>
</dbReference>
<comment type="similarity">
    <text evidence="8">Belongs to the TRAFAC class myosin-kinesin ATPase superfamily. Kinesin family. KIN-5/BimC subfamily.</text>
</comment>
<reference evidence="12 13" key="1">
    <citation type="journal article" date="2014" name="Genome Biol. Evol.">
        <title>The secreted proteins of Achlya hypogyna and Thraustotheca clavata identify the ancestral oomycete secretome and reveal gene acquisitions by horizontal gene transfer.</title>
        <authorList>
            <person name="Misner I."/>
            <person name="Blouin N."/>
            <person name="Leonard G."/>
            <person name="Richards T.A."/>
            <person name="Lane C.E."/>
        </authorList>
    </citation>
    <scope>NUCLEOTIDE SEQUENCE [LARGE SCALE GENOMIC DNA]</scope>
    <source>
        <strain evidence="12 13">ATCC 34112</strain>
    </source>
</reference>
<dbReference type="PRINTS" id="PR00380">
    <property type="entry name" value="KINESINHEAVY"/>
</dbReference>
<sequence>MEIEKEKSVRVAVRVRPLNEREKASPRPSAVSVATKTHQVTVRKKTYTFDRVFGQYATQKDIFKGIVQSVVDEALAGYNCTIFAYGQTGTGKTHTIQGSLSPHDENAGIIPRCVNYIFEKLQATKSEYSVRVSYLQLYNEELIDLLGENKKGKQLKLLENANRGGVYCHNLEEVTTLTASHVFDLLEIGSKNRIMAETLLNDSSSRSHCIFTIRIHSKESSIPGEEMIQIGTLNLVDLAGSECVGRSGARNVRAREAGSINQSLLTLGRVITALVDKLPHIPYRDSKLTRLLQESLGGRAMTTIIATLGPGKC</sequence>
<feature type="binding site" evidence="9">
    <location>
        <begin position="86"/>
        <end position="93"/>
    </location>
    <ligand>
        <name>ATP</name>
        <dbReference type="ChEBI" id="CHEBI:30616"/>
    </ligand>
</feature>
<evidence type="ECO:0000256" key="10">
    <source>
        <dbReference type="RuleBase" id="RU000394"/>
    </source>
</evidence>
<dbReference type="PANTHER" id="PTHR47970:SF12">
    <property type="entry name" value="KINESIN FAMILY MEMBER 11"/>
    <property type="match status" value="1"/>
</dbReference>
<dbReference type="InterPro" id="IPR047149">
    <property type="entry name" value="KIF11-like"/>
</dbReference>
<gene>
    <name evidence="12" type="ORF">THRCLA_06612</name>
</gene>
<dbReference type="Pfam" id="PF00225">
    <property type="entry name" value="Kinesin"/>
    <property type="match status" value="1"/>
</dbReference>
<keyword evidence="5 9" id="KW-0067">ATP-binding</keyword>
<dbReference type="GO" id="GO:0005524">
    <property type="term" value="F:ATP binding"/>
    <property type="evidence" value="ECO:0007669"/>
    <property type="project" value="UniProtKB-UniRule"/>
</dbReference>
<feature type="domain" description="Kinesin motor" evidence="11">
    <location>
        <begin position="8"/>
        <end position="313"/>
    </location>
</feature>
<name>A0A1V9ZMA9_9STRA</name>
<evidence type="ECO:0000256" key="6">
    <source>
        <dbReference type="ARBA" id="ARBA00023175"/>
    </source>
</evidence>
<dbReference type="SUPFAM" id="SSF52540">
    <property type="entry name" value="P-loop containing nucleoside triphosphate hydrolases"/>
    <property type="match status" value="1"/>
</dbReference>
<dbReference type="SMART" id="SM00129">
    <property type="entry name" value="KISc"/>
    <property type="match status" value="1"/>
</dbReference>
<dbReference type="OrthoDB" id="3176171at2759"/>
<accession>A0A1V9ZMA9</accession>
<dbReference type="FunFam" id="3.40.850.10:FF:000019">
    <property type="entry name" value="Kinesin-like protein KIN-5D"/>
    <property type="match status" value="1"/>
</dbReference>
<comment type="caution">
    <text evidence="12">The sequence shown here is derived from an EMBL/GenBank/DDBJ whole genome shotgun (WGS) entry which is preliminary data.</text>
</comment>
<dbReference type="STRING" id="74557.A0A1V9ZMA9"/>
<keyword evidence="7" id="KW-0206">Cytoskeleton</keyword>
<comment type="subcellular location">
    <subcellularLocation>
        <location evidence="1">Cytoplasm</location>
        <location evidence="1">Cytoskeleton</location>
    </subcellularLocation>
</comment>
<keyword evidence="4 9" id="KW-0547">Nucleotide-binding</keyword>
<evidence type="ECO:0000313" key="12">
    <source>
        <dbReference type="EMBL" id="OQR99117.1"/>
    </source>
</evidence>
<dbReference type="Proteomes" id="UP000243217">
    <property type="component" value="Unassembled WGS sequence"/>
</dbReference>
<evidence type="ECO:0000256" key="3">
    <source>
        <dbReference type="ARBA" id="ARBA00022701"/>
    </source>
</evidence>
<evidence type="ECO:0000256" key="2">
    <source>
        <dbReference type="ARBA" id="ARBA00022490"/>
    </source>
</evidence>
<evidence type="ECO:0000256" key="9">
    <source>
        <dbReference type="PROSITE-ProRule" id="PRU00283"/>
    </source>
</evidence>
<dbReference type="GO" id="GO:0090307">
    <property type="term" value="P:mitotic spindle assembly"/>
    <property type="evidence" value="ECO:0007669"/>
    <property type="project" value="TreeGrafter"/>
</dbReference>
<dbReference type="GO" id="GO:0072686">
    <property type="term" value="C:mitotic spindle"/>
    <property type="evidence" value="ECO:0007669"/>
    <property type="project" value="TreeGrafter"/>
</dbReference>
<keyword evidence="2" id="KW-0963">Cytoplasm</keyword>